<evidence type="ECO:0000256" key="5">
    <source>
        <dbReference type="ARBA" id="ARBA00022741"/>
    </source>
</evidence>
<feature type="coiled-coil region" evidence="12">
    <location>
        <begin position="55"/>
        <end position="82"/>
    </location>
</feature>
<keyword evidence="5 11" id="KW-0547">Nucleotide-binding</keyword>
<dbReference type="InterPro" id="IPR004473">
    <property type="entry name" value="Restrct_endonuc_typeI_HsdR"/>
</dbReference>
<dbReference type="CDD" id="cd18800">
    <property type="entry name" value="SF2_C_EcoR124I-like"/>
    <property type="match status" value="1"/>
</dbReference>
<comment type="similarity">
    <text evidence="2 11">Belongs to the HsdR family.</text>
</comment>
<dbReference type="InterPro" id="IPR055180">
    <property type="entry name" value="HsdR_RecA-like_helicase_dom_2"/>
</dbReference>
<accession>A0A1L4FSY1</accession>
<evidence type="ECO:0000256" key="12">
    <source>
        <dbReference type="SAM" id="Coils"/>
    </source>
</evidence>
<keyword evidence="8 11" id="KW-0378">Hydrolase</keyword>
<comment type="subunit">
    <text evidence="3 11">The type I restriction/modification system is composed of three polypeptides R, M and S.</text>
</comment>
<dbReference type="GO" id="GO:0005524">
    <property type="term" value="F:ATP binding"/>
    <property type="evidence" value="ECO:0007669"/>
    <property type="project" value="UniProtKB-KW"/>
</dbReference>
<keyword evidence="6 11" id="KW-0680">Restriction system</keyword>
<keyword evidence="15" id="KW-1185">Reference proteome</keyword>
<evidence type="ECO:0000259" key="13">
    <source>
        <dbReference type="PROSITE" id="PS51192"/>
    </source>
</evidence>
<keyword evidence="12" id="KW-0175">Coiled coil</keyword>
<evidence type="ECO:0000313" key="14">
    <source>
        <dbReference type="EMBL" id="APJ38727.1"/>
    </source>
</evidence>
<comment type="function">
    <text evidence="11">Subunit R is required for both nuclease and ATPase activities, but not for modification.</text>
</comment>
<dbReference type="Gene3D" id="3.40.50.300">
    <property type="entry name" value="P-loop containing nucleotide triphosphate hydrolases"/>
    <property type="match status" value="2"/>
</dbReference>
<reference evidence="15" key="1">
    <citation type="submission" date="2016-10" db="EMBL/GenBank/DDBJ databases">
        <authorList>
            <person name="Beylefeld A."/>
            <person name="Abolnik C."/>
        </authorList>
    </citation>
    <scope>NUCLEOTIDE SEQUENCE [LARGE SCALE GENOMIC DNA]</scope>
    <source>
        <strain evidence="15">B359_6</strain>
    </source>
</reference>
<keyword evidence="4" id="KW-0540">Nuclease</keyword>
<evidence type="ECO:0000256" key="8">
    <source>
        <dbReference type="ARBA" id="ARBA00022801"/>
    </source>
</evidence>
<evidence type="ECO:0000256" key="10">
    <source>
        <dbReference type="ARBA" id="ARBA00023125"/>
    </source>
</evidence>
<keyword evidence="9 11" id="KW-0067">ATP-binding</keyword>
<dbReference type="NCBIfam" id="TIGR00348">
    <property type="entry name" value="hsdR"/>
    <property type="match status" value="1"/>
</dbReference>
<dbReference type="GO" id="GO:0009035">
    <property type="term" value="F:type I site-specific deoxyribonuclease activity"/>
    <property type="evidence" value="ECO:0007669"/>
    <property type="project" value="UniProtKB-EC"/>
</dbReference>
<comment type="catalytic activity">
    <reaction evidence="1 11">
        <text>Endonucleolytic cleavage of DNA to give random double-stranded fragments with terminal 5'-phosphates, ATP is simultaneously hydrolyzed.</text>
        <dbReference type="EC" id="3.1.21.3"/>
    </reaction>
</comment>
<dbReference type="Proteomes" id="UP000184322">
    <property type="component" value="Chromosome"/>
</dbReference>
<gene>
    <name evidence="14" type="ORF">BLA55_03645</name>
</gene>
<evidence type="ECO:0000256" key="2">
    <source>
        <dbReference type="ARBA" id="ARBA00008598"/>
    </source>
</evidence>
<proteinExistence type="inferred from homology"/>
<dbReference type="Gene3D" id="3.90.1570.50">
    <property type="match status" value="2"/>
</dbReference>
<dbReference type="SUPFAM" id="SSF52540">
    <property type="entry name" value="P-loop containing nucleoside triphosphate hydrolases"/>
    <property type="match status" value="2"/>
</dbReference>
<dbReference type="PANTHER" id="PTHR30195">
    <property type="entry name" value="TYPE I SITE-SPECIFIC DEOXYRIBONUCLEASE PROTEIN SUBUNIT M AND R"/>
    <property type="match status" value="1"/>
</dbReference>
<protein>
    <recommendedName>
        <fullName evidence="11">Type I restriction enzyme endonuclease subunit</fullName>
        <shortName evidence="11">R protein</shortName>
        <ecNumber evidence="11">3.1.21.3</ecNumber>
    </recommendedName>
</protein>
<dbReference type="RefSeq" id="WP_073372728.1">
    <property type="nucleotide sequence ID" value="NZ_CP017813.1"/>
</dbReference>
<feature type="coiled-coil region" evidence="12">
    <location>
        <begin position="954"/>
        <end position="1006"/>
    </location>
</feature>
<keyword evidence="7" id="KW-0255">Endonuclease</keyword>
<dbReference type="InterPro" id="IPR027417">
    <property type="entry name" value="P-loop_NTPase"/>
</dbReference>
<dbReference type="SMART" id="SM00487">
    <property type="entry name" value="DEXDc"/>
    <property type="match status" value="1"/>
</dbReference>
<dbReference type="PROSITE" id="PS51192">
    <property type="entry name" value="HELICASE_ATP_BIND_1"/>
    <property type="match status" value="1"/>
</dbReference>
<evidence type="ECO:0000256" key="7">
    <source>
        <dbReference type="ARBA" id="ARBA00022759"/>
    </source>
</evidence>
<sequence>MQNYKQIMERNNDTVVADISLIRNKKRDQKYQSEVELEQSFINILKSQGYEYLSIDNEEALIQNLRAQIERLNNYKFQSEQEWNRFFNEISSSKKGIKDKTEIIQQIRKFSIKLDNGTSKNIKVIDAKHIHDNRLQVINQYQANNGTYKNRYDVTILVNGLPLVHLELKRRGSNLKEAFNQIQRYQRESFWSESGLFEFIQVFVISNGTDTKYYSNTTRELAKKASSTNQLENEKVLRKNIQSFEFTSYWTDEKNNKIHDLIDFAQTFFTKTTILNILTKYCVFDSNKMLLVMRPYQITATEKIIKKIITSKYEKSEGTIQAGGYIWHTTGSGKTLTSFKTAELIQKIPEIDKILFVVDRRDLDYQTIREYKRFSNEFAAGVKSTKDLAQLLNSDVSDAEDKKVIVVTIQKLSNFIKQYDSAKIYNQNIVFVFDECHRSQFGAMHKAITKKFKKYHLFGFTGTPIFSQNSIFFDHANNALTTEDLFGQRLHTYTIVNAIDDGNVLPFKVDYVNTIKLKDVVTDKKVTNIDTYEVRISNKRISAIVEYILEHYDQKTKTHEKYLFDRLINTNELTKNPKAKENKKSSILRGFNSIFAVENIDFAKKYYLEFQKQIKAKDKKLKVATIFTYAPNKEIQQFGEFDDEDFTKFVNLQKSDRDFLQEAINDYNYMFNTSYSIDREDGFQNYYKNVSLKMKNREIDILIVVNMFLTGFDSTTLNTLWVDRPLRQHGLVQAFSRTNRILNSIKSYGNIVTFRDISKETNEAIALFGDKNTKEIVLLKTYSDYIEGYTDKITNKKIEGYKELTTKLKAKFPIDDPQKLDEVLLTKENKKEFISLFGSVLRLRNILKSFDQFQEDEETFLDKRSLQDYSSRQWVISEENEKAIRDGKESIIDDVVIELELVRQDEINIDYILKIVSSDILKKKNTKDIQHNIERSIDSSSSLRNKKELIFKFIEKMNVENSSLHEQNSEEEAENQINDDWNKYTEEEYNKELTNIIEEMNLYKNETQTYMSDSFANGEIRFEGPGLGKTIKENYFNKNRNPKRKKVYEKLKQLFDKFRGLVFPE</sequence>
<dbReference type="InterPro" id="IPR040980">
    <property type="entry name" value="SWI2_SNF2"/>
</dbReference>
<dbReference type="OrthoDB" id="9758243at2"/>
<evidence type="ECO:0000313" key="15">
    <source>
        <dbReference type="Proteomes" id="UP000184322"/>
    </source>
</evidence>
<dbReference type="AlphaFoldDB" id="A0A1L4FSY1"/>
<keyword evidence="10 11" id="KW-0238">DNA-binding</keyword>
<dbReference type="InterPro" id="IPR051268">
    <property type="entry name" value="Type-I_R_enzyme_R_subunit"/>
</dbReference>
<evidence type="ECO:0000256" key="4">
    <source>
        <dbReference type="ARBA" id="ARBA00022722"/>
    </source>
</evidence>
<dbReference type="Gene3D" id="1.20.58.2040">
    <property type="match status" value="1"/>
</dbReference>
<dbReference type="Pfam" id="PF12008">
    <property type="entry name" value="EcoR124_C"/>
    <property type="match status" value="1"/>
</dbReference>
<dbReference type="REBASE" id="174237">
    <property type="entry name" value="Mpu3596ORF3640P"/>
</dbReference>
<dbReference type="InterPro" id="IPR007409">
    <property type="entry name" value="Restrct_endonuc_type1_HsdR_N"/>
</dbReference>
<name>A0A1L4FSY1_9BACT</name>
<dbReference type="GO" id="GO:0003677">
    <property type="term" value="F:DNA binding"/>
    <property type="evidence" value="ECO:0007669"/>
    <property type="project" value="UniProtKB-KW"/>
</dbReference>
<dbReference type="InterPro" id="IPR022625">
    <property type="entry name" value="TypeI_RM_Rsu_C"/>
</dbReference>
<evidence type="ECO:0000256" key="6">
    <source>
        <dbReference type="ARBA" id="ARBA00022747"/>
    </source>
</evidence>
<dbReference type="GO" id="GO:0009307">
    <property type="term" value="P:DNA restriction-modification system"/>
    <property type="evidence" value="ECO:0007669"/>
    <property type="project" value="UniProtKB-KW"/>
</dbReference>
<dbReference type="CDD" id="cd18030">
    <property type="entry name" value="DEXHc_RE_I_HsdR"/>
    <property type="match status" value="1"/>
</dbReference>
<dbReference type="Pfam" id="PF22679">
    <property type="entry name" value="T1R_D3-like"/>
    <property type="match status" value="1"/>
</dbReference>
<dbReference type="EMBL" id="CP017813">
    <property type="protein sequence ID" value="APJ38727.1"/>
    <property type="molecule type" value="Genomic_DNA"/>
</dbReference>
<evidence type="ECO:0000256" key="9">
    <source>
        <dbReference type="ARBA" id="ARBA00022840"/>
    </source>
</evidence>
<dbReference type="InterPro" id="IPR014001">
    <property type="entry name" value="Helicase_ATP-bd"/>
</dbReference>
<dbReference type="Pfam" id="PF18766">
    <property type="entry name" value="SWI2_SNF2"/>
    <property type="match status" value="1"/>
</dbReference>
<dbReference type="Pfam" id="PF04313">
    <property type="entry name" value="HSDR_N"/>
    <property type="match status" value="1"/>
</dbReference>
<organism evidence="14 15">
    <name type="scientific">Mycoplasmopsis pullorum</name>
    <dbReference type="NCBI Taxonomy" id="48003"/>
    <lineage>
        <taxon>Bacteria</taxon>
        <taxon>Bacillati</taxon>
        <taxon>Mycoplasmatota</taxon>
        <taxon>Mycoplasmoidales</taxon>
        <taxon>Metamycoplasmataceae</taxon>
        <taxon>Mycoplasmopsis</taxon>
    </lineage>
</organism>
<dbReference type="STRING" id="48003.BLA55_03645"/>
<dbReference type="CDD" id="cd22332">
    <property type="entry name" value="HsdR_N"/>
    <property type="match status" value="1"/>
</dbReference>
<evidence type="ECO:0000256" key="11">
    <source>
        <dbReference type="RuleBase" id="RU364115"/>
    </source>
</evidence>
<dbReference type="PANTHER" id="PTHR30195:SF16">
    <property type="entry name" value="TYPE I RESTRICTION ENZYME ENDONUCLEASE SUBUNIT"/>
    <property type="match status" value="1"/>
</dbReference>
<feature type="domain" description="Helicase ATP-binding" evidence="13">
    <location>
        <begin position="315"/>
        <end position="482"/>
    </location>
</feature>
<dbReference type="EC" id="3.1.21.3" evidence="11"/>
<evidence type="ECO:0000256" key="1">
    <source>
        <dbReference type="ARBA" id="ARBA00000851"/>
    </source>
</evidence>
<evidence type="ECO:0000256" key="3">
    <source>
        <dbReference type="ARBA" id="ARBA00011296"/>
    </source>
</evidence>
<dbReference type="KEGG" id="mpul:BLA55_03645"/>